<reference evidence="1 2" key="1">
    <citation type="submission" date="2016-10" db="EMBL/GenBank/DDBJ databases">
        <authorList>
            <person name="de Groot N.N."/>
        </authorList>
    </citation>
    <scope>NUCLEOTIDE SEQUENCE [LARGE SCALE GENOMIC DNA]</scope>
    <source>
        <strain evidence="1 2">Nm13</strain>
    </source>
</reference>
<proteinExistence type="predicted"/>
<name>A0A1H5STW1_9PROT</name>
<dbReference type="RefSeq" id="WP_103965562.1">
    <property type="nucleotide sequence ID" value="NZ_FNUX01000003.1"/>
</dbReference>
<dbReference type="Pfam" id="PF09344">
    <property type="entry name" value="Cas_CT1975"/>
    <property type="match status" value="1"/>
</dbReference>
<dbReference type="Proteomes" id="UP000236753">
    <property type="component" value="Unassembled WGS sequence"/>
</dbReference>
<dbReference type="OrthoDB" id="5291250at2"/>
<evidence type="ECO:0000313" key="1">
    <source>
        <dbReference type="EMBL" id="SEF53894.1"/>
    </source>
</evidence>
<protein>
    <submittedName>
        <fullName evidence="1">CRISPR-associated protein, Cse4 family</fullName>
    </submittedName>
</protein>
<sequence length="347" mass="37935">MTINNPFKNIRIEFHILQSFPVTCLNRDDVGAPKTAMIGGVQRARVSSQAWKRPVRMAMHDFGAKLGVRTKHVASTIAQACVDSGATNEQANACGEMLATYLSKDTLLFFTMTEAKAFAEYAREQGFDAKKLKDKDAHKVAKKVLNPAVDGVDIAFFGRMVAQAAELNVEAAASFSHAISTHKVSNEVEFFTALDDLATEPGSAHMGSLEFNSATYYRYVCLDLGQLCQTLMGQNLPDAIENFTKALFVAIPTARQTTQSGASPWEFAKVLVRKGQRLQVPFETAIKAKDGGFIQPSIEAMTGYLTRQEKLHGSLFGKQAEYTYGQDDSFNIDTLIAALRQHAAGCA</sequence>
<dbReference type="NCBIfam" id="TIGR01869">
    <property type="entry name" value="casC_Cse4"/>
    <property type="match status" value="1"/>
</dbReference>
<accession>A0A1H5STW1</accession>
<organism evidence="1 2">
    <name type="scientific">Nitrosomonas ureae</name>
    <dbReference type="NCBI Taxonomy" id="44577"/>
    <lineage>
        <taxon>Bacteria</taxon>
        <taxon>Pseudomonadati</taxon>
        <taxon>Pseudomonadota</taxon>
        <taxon>Betaproteobacteria</taxon>
        <taxon>Nitrosomonadales</taxon>
        <taxon>Nitrosomonadaceae</taxon>
        <taxon>Nitrosomonas</taxon>
    </lineage>
</organism>
<dbReference type="InterPro" id="IPR010148">
    <property type="entry name" value="CRISPR-assoc_prot_CT1975"/>
</dbReference>
<evidence type="ECO:0000313" key="2">
    <source>
        <dbReference type="Proteomes" id="UP000236753"/>
    </source>
</evidence>
<dbReference type="EMBL" id="FNUX01000003">
    <property type="protein sequence ID" value="SEF53894.1"/>
    <property type="molecule type" value="Genomic_DNA"/>
</dbReference>
<dbReference type="AlphaFoldDB" id="A0A1H5STW1"/>
<gene>
    <name evidence="1" type="ORF">SAMN05216334_10382</name>
</gene>